<evidence type="ECO:0000313" key="3">
    <source>
        <dbReference type="Proteomes" id="UP000510869"/>
    </source>
</evidence>
<sequence length="72" mass="7571">MDERSIAGLLATLVIVALAVFGLVGFGNGYLTNTTGQYFASTIGALVVAVLVVGALIALGVGSRRWRENPYW</sequence>
<keyword evidence="1" id="KW-1133">Transmembrane helix</keyword>
<dbReference type="Proteomes" id="UP000510869">
    <property type="component" value="Chromosome"/>
</dbReference>
<keyword evidence="1" id="KW-0812">Transmembrane</keyword>
<evidence type="ECO:0000313" key="2">
    <source>
        <dbReference type="EMBL" id="QLK25319.1"/>
    </source>
</evidence>
<keyword evidence="3" id="KW-1185">Reference proteome</keyword>
<accession>A0A7D6GJJ5</accession>
<dbReference type="RefSeq" id="WP_180840509.1">
    <property type="nucleotide sequence ID" value="NZ_CP059154.1"/>
</dbReference>
<organism evidence="2 3">
    <name type="scientific">Natrinema zhouii</name>
    <dbReference type="NCBI Taxonomy" id="1710539"/>
    <lineage>
        <taxon>Archaea</taxon>
        <taxon>Methanobacteriati</taxon>
        <taxon>Methanobacteriota</taxon>
        <taxon>Stenosarchaea group</taxon>
        <taxon>Halobacteria</taxon>
        <taxon>Halobacteriales</taxon>
        <taxon>Natrialbaceae</taxon>
        <taxon>Natrinema</taxon>
    </lineage>
</organism>
<feature type="transmembrane region" description="Helical" evidence="1">
    <location>
        <begin position="7"/>
        <end position="26"/>
    </location>
</feature>
<reference evidence="2 3" key="1">
    <citation type="submission" date="2020-07" db="EMBL/GenBank/DDBJ databases">
        <title>Natrinema (YPL30) sp. nov. and Haloterrigena xxxxxx (YPL8) sp. nov., isolated from a salt mine.</title>
        <authorList>
            <person name="Cui H."/>
        </authorList>
    </citation>
    <scope>NUCLEOTIDE SEQUENCE [LARGE SCALE GENOMIC DNA]</scope>
    <source>
        <strain evidence="2 3">YPL13</strain>
    </source>
</reference>
<keyword evidence="1" id="KW-0472">Membrane</keyword>
<dbReference type="EMBL" id="CP059154">
    <property type="protein sequence ID" value="QLK25319.1"/>
    <property type="molecule type" value="Genomic_DNA"/>
</dbReference>
<dbReference type="GeneID" id="56144472"/>
<feature type="transmembrane region" description="Helical" evidence="1">
    <location>
        <begin position="38"/>
        <end position="61"/>
    </location>
</feature>
<gene>
    <name evidence="2" type="ORF">HYG81_14665</name>
</gene>
<dbReference type="KEGG" id="nay:HYG81_14665"/>
<evidence type="ECO:0000256" key="1">
    <source>
        <dbReference type="SAM" id="Phobius"/>
    </source>
</evidence>
<protein>
    <submittedName>
        <fullName evidence="2">Uncharacterized protein</fullName>
    </submittedName>
</protein>
<dbReference type="AlphaFoldDB" id="A0A7D6GJJ5"/>
<name>A0A7D6GJJ5_9EURY</name>
<proteinExistence type="predicted"/>